<sequence length="126" mass="13475">MPAKSFLAVVEPDDEHPPRDMLLPLLGRPPGYTLEPGWRNLIGAGFDAREGNQSWFISAQYLPERTAATHGFATENWGPRAARGGGGLCFDLHGADGGSAFSISVKLPKEQPVSVSAAAARMFLLL</sequence>
<dbReference type="AlphaFoldDB" id="A0A9Q8SH98"/>
<dbReference type="Proteomes" id="UP000830671">
    <property type="component" value="Chromosome 2"/>
</dbReference>
<reference evidence="1" key="1">
    <citation type="journal article" date="2021" name="Mol. Plant Microbe Interact.">
        <title>Complete Genome Sequence of the Plant-Pathogenic Fungus Colletotrichum lupini.</title>
        <authorList>
            <person name="Baroncelli R."/>
            <person name="Pensec F."/>
            <person name="Da Lio D."/>
            <person name="Boufleur T."/>
            <person name="Vicente I."/>
            <person name="Sarrocco S."/>
            <person name="Picot A."/>
            <person name="Baraldi E."/>
            <person name="Sukno S."/>
            <person name="Thon M."/>
            <person name="Le Floch G."/>
        </authorList>
    </citation>
    <scope>NUCLEOTIDE SEQUENCE</scope>
    <source>
        <strain evidence="1">IMI 504893</strain>
    </source>
</reference>
<name>A0A9Q8SH98_9PEZI</name>
<dbReference type="RefSeq" id="XP_049138586.1">
    <property type="nucleotide sequence ID" value="XM_049281443.1"/>
</dbReference>
<dbReference type="EMBL" id="CP019474">
    <property type="protein sequence ID" value="UQC76945.1"/>
    <property type="molecule type" value="Genomic_DNA"/>
</dbReference>
<evidence type="ECO:0000313" key="2">
    <source>
        <dbReference type="Proteomes" id="UP000830671"/>
    </source>
</evidence>
<protein>
    <submittedName>
        <fullName evidence="1">Uncharacterized protein</fullName>
    </submittedName>
</protein>
<gene>
    <name evidence="1" type="ORF">CLUP02_02411</name>
</gene>
<dbReference type="GeneID" id="73336453"/>
<keyword evidence="2" id="KW-1185">Reference proteome</keyword>
<evidence type="ECO:0000313" key="1">
    <source>
        <dbReference type="EMBL" id="UQC76945.1"/>
    </source>
</evidence>
<proteinExistence type="predicted"/>
<dbReference type="KEGG" id="clup:CLUP02_02411"/>
<organism evidence="1 2">
    <name type="scientific">Colletotrichum lupini</name>
    <dbReference type="NCBI Taxonomy" id="145971"/>
    <lineage>
        <taxon>Eukaryota</taxon>
        <taxon>Fungi</taxon>
        <taxon>Dikarya</taxon>
        <taxon>Ascomycota</taxon>
        <taxon>Pezizomycotina</taxon>
        <taxon>Sordariomycetes</taxon>
        <taxon>Hypocreomycetidae</taxon>
        <taxon>Glomerellales</taxon>
        <taxon>Glomerellaceae</taxon>
        <taxon>Colletotrichum</taxon>
        <taxon>Colletotrichum acutatum species complex</taxon>
    </lineage>
</organism>
<accession>A0A9Q8SH98</accession>